<dbReference type="GO" id="GO:0016757">
    <property type="term" value="F:glycosyltransferase activity"/>
    <property type="evidence" value="ECO:0007669"/>
    <property type="project" value="UniProtKB-KW"/>
</dbReference>
<evidence type="ECO:0000259" key="5">
    <source>
        <dbReference type="Pfam" id="PF13439"/>
    </source>
</evidence>
<evidence type="ECO:0000256" key="3">
    <source>
        <dbReference type="SAM" id="MobiDB-lite"/>
    </source>
</evidence>
<dbReference type="Pfam" id="PF00534">
    <property type="entry name" value="Glycos_transf_1"/>
    <property type="match status" value="1"/>
</dbReference>
<dbReference type="EMBL" id="CP022110">
    <property type="protein sequence ID" value="ASG19387.1"/>
    <property type="molecule type" value="Genomic_DNA"/>
</dbReference>
<feature type="domain" description="Glycosyltransferase subfamily 4-like N-terminal" evidence="5">
    <location>
        <begin position="58"/>
        <end position="211"/>
    </location>
</feature>
<gene>
    <name evidence="6" type="ORF">Y958_00015</name>
</gene>
<dbReference type="SUPFAM" id="SSF53756">
    <property type="entry name" value="UDP-Glycosyltransferase/glycogen phosphorylase"/>
    <property type="match status" value="1"/>
</dbReference>
<name>A0A248JKV9_9PROT</name>
<evidence type="ECO:0000256" key="1">
    <source>
        <dbReference type="ARBA" id="ARBA00022676"/>
    </source>
</evidence>
<feature type="compositionally biased region" description="Low complexity" evidence="3">
    <location>
        <begin position="23"/>
        <end position="33"/>
    </location>
</feature>
<proteinExistence type="predicted"/>
<feature type="region of interest" description="Disordered" evidence="3">
    <location>
        <begin position="1"/>
        <end position="33"/>
    </location>
</feature>
<keyword evidence="2 6" id="KW-0808">Transferase</keyword>
<evidence type="ECO:0000256" key="2">
    <source>
        <dbReference type="ARBA" id="ARBA00022679"/>
    </source>
</evidence>
<dbReference type="Pfam" id="PF13439">
    <property type="entry name" value="Glyco_transf_4"/>
    <property type="match status" value="1"/>
</dbReference>
<dbReference type="AlphaFoldDB" id="A0A248JKV9"/>
<feature type="domain" description="Glycosyl transferase family 1" evidence="4">
    <location>
        <begin position="229"/>
        <end position="386"/>
    </location>
</feature>
<dbReference type="RefSeq" id="WP_088870406.1">
    <property type="nucleotide sequence ID" value="NZ_CP022110.1"/>
</dbReference>
<sequence>MTLTHTPGTVTASTDTGNPAPAPDGASSDGAADGTTIAGWFGGGRPVVLQVIPNLVTGGAERGCIDMAAALMRAGGTALVASGGGPMARELERYKAEHITLPLASKNPFTIWRNASRLEALIRERGVDIIHARSRAPAWSAWIAARCTGIPFVTTFHAPYNFKGEMKRRYNAVMGRGDRVIAVSRFVAEHVASQYGVGPERLRTIPRGVDTVNLDPERVSQERLIKLARDWRLPEDQRIVLLPGRLTRWKGQLDLIEAIARLKRDDVRAVLVGSDQGRTEYRAELVARIRELGLEGQVTIADHCNDMAAAYLLSDVVVSASARPEAFGRVIVEAQAMGKPVIVTNHGAVAETVVDGETGLVVPPGDPTTMAAAIAEALALDSLQRRALAADARRFVLQNYTRERMCDATLAVYAELLHLRATVGMAAYRKAGQ</sequence>
<keyword evidence="1" id="KW-0328">Glycosyltransferase</keyword>
<dbReference type="PANTHER" id="PTHR12526">
    <property type="entry name" value="GLYCOSYLTRANSFERASE"/>
    <property type="match status" value="1"/>
</dbReference>
<dbReference type="CDD" id="cd03819">
    <property type="entry name" value="GT4_WavL-like"/>
    <property type="match status" value="1"/>
</dbReference>
<evidence type="ECO:0000313" key="6">
    <source>
        <dbReference type="EMBL" id="ASG19387.1"/>
    </source>
</evidence>
<dbReference type="InterPro" id="IPR028098">
    <property type="entry name" value="Glyco_trans_4-like_N"/>
</dbReference>
<dbReference type="PANTHER" id="PTHR12526:SF510">
    <property type="entry name" value="D-INOSITOL 3-PHOSPHATE GLYCOSYLTRANSFERASE"/>
    <property type="match status" value="1"/>
</dbReference>
<evidence type="ECO:0000259" key="4">
    <source>
        <dbReference type="Pfam" id="PF00534"/>
    </source>
</evidence>
<organism evidence="6 7">
    <name type="scientific">Nitrospirillum viridazoti CBAmc</name>
    <dbReference type="NCBI Taxonomy" id="1441467"/>
    <lineage>
        <taxon>Bacteria</taxon>
        <taxon>Pseudomonadati</taxon>
        <taxon>Pseudomonadota</taxon>
        <taxon>Alphaproteobacteria</taxon>
        <taxon>Rhodospirillales</taxon>
        <taxon>Azospirillaceae</taxon>
        <taxon>Nitrospirillum</taxon>
        <taxon>Nitrospirillum viridazoti</taxon>
    </lineage>
</organism>
<feature type="compositionally biased region" description="Polar residues" evidence="3">
    <location>
        <begin position="1"/>
        <end position="17"/>
    </location>
</feature>
<dbReference type="Proteomes" id="UP000197153">
    <property type="component" value="Chromosome 1"/>
</dbReference>
<keyword evidence="7" id="KW-1185">Reference proteome</keyword>
<dbReference type="InterPro" id="IPR001296">
    <property type="entry name" value="Glyco_trans_1"/>
</dbReference>
<dbReference type="Gene3D" id="3.40.50.2000">
    <property type="entry name" value="Glycogen Phosphorylase B"/>
    <property type="match status" value="2"/>
</dbReference>
<protein>
    <submittedName>
        <fullName evidence="6">Glycosyl transferase</fullName>
    </submittedName>
</protein>
<reference evidence="6 7" key="1">
    <citation type="submission" date="2017-06" db="EMBL/GenBank/DDBJ databases">
        <title>Complete genome sequence of Nitrospirillum amazonense strain CBAmC, an endophytic nitrogen-fixing and plant growth-promoting bacterium, isolated from sugarcane.</title>
        <authorList>
            <person name="Schwab S."/>
            <person name="dos Santos Teixeira K.R."/>
            <person name="Simoes Araujo J.L."/>
            <person name="Soares Vidal M."/>
            <person name="Borges de Freitas H.R."/>
            <person name="Rivello Crivelaro A.L."/>
            <person name="Bueno de Camargo Nunes A."/>
            <person name="dos Santos C.M."/>
            <person name="Palmeira da Silva Rosa D."/>
            <person name="da Silva Padilha D."/>
            <person name="da Silva E."/>
            <person name="Araujo Terra L."/>
            <person name="Soares Mendes V."/>
            <person name="Farinelli L."/>
            <person name="Magalhaes Cruz L."/>
            <person name="Baldani J.I."/>
        </authorList>
    </citation>
    <scope>NUCLEOTIDE SEQUENCE [LARGE SCALE GENOMIC DNA]</scope>
    <source>
        <strain evidence="6 7">CBAmC</strain>
    </source>
</reference>
<accession>A0A248JKV9</accession>
<dbReference type="KEGG" id="nao:Y958_00015"/>
<evidence type="ECO:0000313" key="7">
    <source>
        <dbReference type="Proteomes" id="UP000197153"/>
    </source>
</evidence>